<dbReference type="SUPFAM" id="SSF54001">
    <property type="entry name" value="Cysteine proteinases"/>
    <property type="match status" value="1"/>
</dbReference>
<feature type="site" description="Important for enzyme activity" evidence="7">
    <location>
        <position position="212"/>
    </location>
</feature>
<dbReference type="Pfam" id="PF01088">
    <property type="entry name" value="Peptidase_C12"/>
    <property type="match status" value="1"/>
</dbReference>
<feature type="active site" description="Nucleophile" evidence="7">
    <location>
        <position position="103"/>
    </location>
</feature>
<comment type="similarity">
    <text evidence="2 7 8">Belongs to the peptidase C12 family.</text>
</comment>
<dbReference type="Gene3D" id="3.40.532.10">
    <property type="entry name" value="Peptidase C12, ubiquitin carboxyl-terminal hydrolase"/>
    <property type="match status" value="1"/>
</dbReference>
<name>A0A8H4VW32_9AGAR</name>
<evidence type="ECO:0000256" key="3">
    <source>
        <dbReference type="ARBA" id="ARBA00022670"/>
    </source>
</evidence>
<dbReference type="PROSITE" id="PS00140">
    <property type="entry name" value="UCH_1"/>
    <property type="match status" value="1"/>
</dbReference>
<dbReference type="InterPro" id="IPR057254">
    <property type="entry name" value="UCH_AS"/>
</dbReference>
<protein>
    <recommendedName>
        <fullName evidence="8">Ubiquitin carboxyl-terminal hydrolase</fullName>
        <ecNumber evidence="8">3.4.19.12</ecNumber>
    </recommendedName>
</protein>
<evidence type="ECO:0000256" key="1">
    <source>
        <dbReference type="ARBA" id="ARBA00000707"/>
    </source>
</evidence>
<keyword evidence="4 7" id="KW-0833">Ubl conjugation pathway</keyword>
<dbReference type="InterPro" id="IPR001578">
    <property type="entry name" value="Peptidase_C12_UCH"/>
</dbReference>
<dbReference type="AlphaFoldDB" id="A0A8H4VW32"/>
<keyword evidence="3 7" id="KW-0645">Protease</keyword>
<keyword evidence="11" id="KW-1185">Reference proteome</keyword>
<keyword evidence="6 7" id="KW-0788">Thiol protease</keyword>
<evidence type="ECO:0000313" key="11">
    <source>
        <dbReference type="Proteomes" id="UP000521872"/>
    </source>
</evidence>
<dbReference type="GO" id="GO:0006511">
    <property type="term" value="P:ubiquitin-dependent protein catabolic process"/>
    <property type="evidence" value="ECO:0007669"/>
    <property type="project" value="UniProtKB-UniRule"/>
</dbReference>
<feature type="domain" description="UCH catalytic" evidence="9">
    <location>
        <begin position="11"/>
        <end position="255"/>
    </location>
</feature>
<evidence type="ECO:0000256" key="7">
    <source>
        <dbReference type="PROSITE-ProRule" id="PRU01393"/>
    </source>
</evidence>
<evidence type="ECO:0000256" key="5">
    <source>
        <dbReference type="ARBA" id="ARBA00022801"/>
    </source>
</evidence>
<feature type="site" description="Transition state stabilizer" evidence="7">
    <location>
        <position position="97"/>
    </location>
</feature>
<dbReference type="PRINTS" id="PR00707">
    <property type="entry name" value="UBCTHYDRLASE"/>
</dbReference>
<accession>A0A8H4VW32</accession>
<dbReference type="Proteomes" id="UP000521872">
    <property type="component" value="Unassembled WGS sequence"/>
</dbReference>
<dbReference type="GO" id="GO:0016579">
    <property type="term" value="P:protein deubiquitination"/>
    <property type="evidence" value="ECO:0007669"/>
    <property type="project" value="TreeGrafter"/>
</dbReference>
<dbReference type="CDD" id="cd09616">
    <property type="entry name" value="Peptidase_C12_UCH_L1_L3"/>
    <property type="match status" value="1"/>
</dbReference>
<proteinExistence type="inferred from homology"/>
<dbReference type="GO" id="GO:0005737">
    <property type="term" value="C:cytoplasm"/>
    <property type="evidence" value="ECO:0007669"/>
    <property type="project" value="TreeGrafter"/>
</dbReference>
<reference evidence="10 11" key="1">
    <citation type="submission" date="2019-12" db="EMBL/GenBank/DDBJ databases">
        <authorList>
            <person name="Floudas D."/>
            <person name="Bentzer J."/>
            <person name="Ahren D."/>
            <person name="Johansson T."/>
            <person name="Persson P."/>
            <person name="Tunlid A."/>
        </authorList>
    </citation>
    <scope>NUCLEOTIDE SEQUENCE [LARGE SCALE GENOMIC DNA]</scope>
    <source>
        <strain evidence="10 11">CBS 102.39</strain>
    </source>
</reference>
<evidence type="ECO:0000256" key="2">
    <source>
        <dbReference type="ARBA" id="ARBA00009326"/>
    </source>
</evidence>
<dbReference type="PANTHER" id="PTHR10589">
    <property type="entry name" value="UBIQUITIN CARBOXYL-TERMINAL HYDROLASE"/>
    <property type="match status" value="1"/>
</dbReference>
<dbReference type="InterPro" id="IPR038765">
    <property type="entry name" value="Papain-like_cys_pep_sf"/>
</dbReference>
<dbReference type="PANTHER" id="PTHR10589:SF17">
    <property type="entry name" value="UBIQUITIN CARBOXYL-TERMINAL HYDROLASE"/>
    <property type="match status" value="1"/>
</dbReference>
<evidence type="ECO:0000313" key="10">
    <source>
        <dbReference type="EMBL" id="KAF4622485.1"/>
    </source>
</evidence>
<dbReference type="GO" id="GO:0004843">
    <property type="term" value="F:cysteine-type deubiquitinase activity"/>
    <property type="evidence" value="ECO:0007669"/>
    <property type="project" value="UniProtKB-UniRule"/>
</dbReference>
<dbReference type="EC" id="3.4.19.12" evidence="8"/>
<keyword evidence="5 7" id="KW-0378">Hydrolase</keyword>
<sequence>MAEDKSGSSIHWLPLESNPEVFNAWAEKAGLVMSQAHFSDIYGFDPELLDIVPKPVKAVILLFPIDEDGEARRKAEDERIAREGQPKVDNTIFFIKQTISNACGTIGLIHALANAGVEFKPTSPLQKFIIECKDKTPLERAHLLETTPLFADIHAESAESGQTAVQNDTDLHFTCFVEAPDNDIRRVAQGADVSEDMVQDKKSTGMRLIELDGRRAGPIDHGECTDLLADAARLVRSQYVSVADSVYFSLMALSGVQKLD</sequence>
<dbReference type="EMBL" id="JAACJL010000002">
    <property type="protein sequence ID" value="KAF4622485.1"/>
    <property type="molecule type" value="Genomic_DNA"/>
</dbReference>
<evidence type="ECO:0000256" key="6">
    <source>
        <dbReference type="ARBA" id="ARBA00022807"/>
    </source>
</evidence>
<dbReference type="PROSITE" id="PS52048">
    <property type="entry name" value="UCH_DOMAIN"/>
    <property type="match status" value="1"/>
</dbReference>
<gene>
    <name evidence="10" type="ORF">D9613_009087</name>
</gene>
<evidence type="ECO:0000256" key="4">
    <source>
        <dbReference type="ARBA" id="ARBA00022786"/>
    </source>
</evidence>
<evidence type="ECO:0000259" key="9">
    <source>
        <dbReference type="PROSITE" id="PS52048"/>
    </source>
</evidence>
<dbReference type="FunFam" id="3.40.532.10:FF:000006">
    <property type="entry name" value="Ubiquitin carboxyl-terminal hydrolase"/>
    <property type="match status" value="1"/>
</dbReference>
<dbReference type="InterPro" id="IPR036959">
    <property type="entry name" value="Peptidase_C12_UCH_sf"/>
</dbReference>
<comment type="catalytic activity">
    <reaction evidence="1 7 8">
        <text>Thiol-dependent hydrolysis of ester, thioester, amide, peptide and isopeptide bonds formed by the C-terminal Gly of ubiquitin (a 76-residue protein attached to proteins as an intracellular targeting signal).</text>
        <dbReference type="EC" id="3.4.19.12"/>
    </reaction>
</comment>
<evidence type="ECO:0000256" key="8">
    <source>
        <dbReference type="RuleBase" id="RU361215"/>
    </source>
</evidence>
<organism evidence="10 11">
    <name type="scientific">Agrocybe pediades</name>
    <dbReference type="NCBI Taxonomy" id="84607"/>
    <lineage>
        <taxon>Eukaryota</taxon>
        <taxon>Fungi</taxon>
        <taxon>Dikarya</taxon>
        <taxon>Basidiomycota</taxon>
        <taxon>Agaricomycotina</taxon>
        <taxon>Agaricomycetes</taxon>
        <taxon>Agaricomycetidae</taxon>
        <taxon>Agaricales</taxon>
        <taxon>Agaricineae</taxon>
        <taxon>Strophariaceae</taxon>
        <taxon>Agrocybe</taxon>
    </lineage>
</organism>
<feature type="active site" description="Proton donor" evidence="7">
    <location>
        <position position="172"/>
    </location>
</feature>
<comment type="caution">
    <text evidence="10">The sequence shown here is derived from an EMBL/GenBank/DDBJ whole genome shotgun (WGS) entry which is preliminary data.</text>
</comment>